<keyword evidence="3" id="KW-0378">Hydrolase</keyword>
<dbReference type="Pfam" id="PF00877">
    <property type="entry name" value="NLPC_P60"/>
    <property type="match status" value="1"/>
</dbReference>
<dbReference type="InterPro" id="IPR038765">
    <property type="entry name" value="Papain-like_cys_pep_sf"/>
</dbReference>
<comment type="similarity">
    <text evidence="1">Belongs to the peptidase C40 family.</text>
</comment>
<dbReference type="Proteomes" id="UP001205906">
    <property type="component" value="Unassembled WGS sequence"/>
</dbReference>
<reference evidence="6 7" key="1">
    <citation type="submission" date="2022-06" db="EMBL/GenBank/DDBJ databases">
        <title>Mesorhizobium sp. strain RP14 Genome sequencing and assembly.</title>
        <authorList>
            <person name="Kim I."/>
        </authorList>
    </citation>
    <scope>NUCLEOTIDE SEQUENCE [LARGE SCALE GENOMIC DNA]</scope>
    <source>
        <strain evidence="7">RP14(2022)</strain>
    </source>
</reference>
<name>A0ABT1CB86_9HYPH</name>
<protein>
    <submittedName>
        <fullName evidence="6">NlpC/P60 family protein</fullName>
    </submittedName>
</protein>
<comment type="caution">
    <text evidence="6">The sequence shown here is derived from an EMBL/GenBank/DDBJ whole genome shotgun (WGS) entry which is preliminary data.</text>
</comment>
<keyword evidence="4" id="KW-0788">Thiol protease</keyword>
<accession>A0ABT1CB86</accession>
<feature type="domain" description="NlpC/P60" evidence="5">
    <location>
        <begin position="161"/>
        <end position="282"/>
    </location>
</feature>
<proteinExistence type="inferred from homology"/>
<dbReference type="Gene3D" id="3.90.1720.10">
    <property type="entry name" value="endopeptidase domain like (from Nostoc punctiforme)"/>
    <property type="match status" value="1"/>
</dbReference>
<dbReference type="Pfam" id="PF18348">
    <property type="entry name" value="SH3_16"/>
    <property type="match status" value="1"/>
</dbReference>
<keyword evidence="2" id="KW-0645">Protease</keyword>
<dbReference type="InterPro" id="IPR051794">
    <property type="entry name" value="PG_Endopeptidase_C40"/>
</dbReference>
<sequence length="282" mass="31138">MAALDKRLNAFRPDLADARLKGHVEAKRFVEGRAARVIVPVADLKHEPRHDAGLDTQLIFGTIVQVFDSHEDWAWVQAERDGYVGYLSSEALGAPADRPTHIVSAARTFLYPGPDMKLPRTGTLSLGSELVVTDWTETRGSRYGRLDTGEWAMAVHLREIDATEQDFVAIAERLLGTPYLWGGASGFGIDCSGLVQLSLRMAGRTVLRDTDMQAGSVGETVDGADLRRGDLVFWRSHVGIMRDAETLIHANGHTMDVALEPLRDAVERIGYLYGQPTVYRRP</sequence>
<organism evidence="6 7">
    <name type="scientific">Mesorhizobium liriopis</name>
    <dbReference type="NCBI Taxonomy" id="2953882"/>
    <lineage>
        <taxon>Bacteria</taxon>
        <taxon>Pseudomonadati</taxon>
        <taxon>Pseudomonadota</taxon>
        <taxon>Alphaproteobacteria</taxon>
        <taxon>Hyphomicrobiales</taxon>
        <taxon>Phyllobacteriaceae</taxon>
        <taxon>Mesorhizobium</taxon>
    </lineage>
</organism>
<evidence type="ECO:0000256" key="3">
    <source>
        <dbReference type="ARBA" id="ARBA00022801"/>
    </source>
</evidence>
<dbReference type="InterPro" id="IPR000064">
    <property type="entry name" value="NLP_P60_dom"/>
</dbReference>
<gene>
    <name evidence="6" type="ORF">NGM99_16825</name>
</gene>
<evidence type="ECO:0000256" key="2">
    <source>
        <dbReference type="ARBA" id="ARBA00022670"/>
    </source>
</evidence>
<keyword evidence="7" id="KW-1185">Reference proteome</keyword>
<evidence type="ECO:0000313" key="6">
    <source>
        <dbReference type="EMBL" id="MCO6051451.1"/>
    </source>
</evidence>
<dbReference type="EMBL" id="JAMXQS010000008">
    <property type="protein sequence ID" value="MCO6051451.1"/>
    <property type="molecule type" value="Genomic_DNA"/>
</dbReference>
<dbReference type="PROSITE" id="PS51935">
    <property type="entry name" value="NLPC_P60"/>
    <property type="match status" value="1"/>
</dbReference>
<dbReference type="PANTHER" id="PTHR47359:SF3">
    <property type="entry name" value="NLP_P60 DOMAIN-CONTAINING PROTEIN-RELATED"/>
    <property type="match status" value="1"/>
</dbReference>
<dbReference type="RefSeq" id="WP_252821039.1">
    <property type="nucleotide sequence ID" value="NZ_JAMXQS010000008.1"/>
</dbReference>
<evidence type="ECO:0000256" key="1">
    <source>
        <dbReference type="ARBA" id="ARBA00007074"/>
    </source>
</evidence>
<evidence type="ECO:0000313" key="7">
    <source>
        <dbReference type="Proteomes" id="UP001205906"/>
    </source>
</evidence>
<dbReference type="Gene3D" id="2.30.30.40">
    <property type="entry name" value="SH3 Domains"/>
    <property type="match status" value="1"/>
</dbReference>
<dbReference type="PANTHER" id="PTHR47359">
    <property type="entry name" value="PEPTIDOGLYCAN DL-ENDOPEPTIDASE CWLO"/>
    <property type="match status" value="1"/>
</dbReference>
<dbReference type="InterPro" id="IPR041382">
    <property type="entry name" value="SH3_16"/>
</dbReference>
<evidence type="ECO:0000259" key="5">
    <source>
        <dbReference type="PROSITE" id="PS51935"/>
    </source>
</evidence>
<dbReference type="SUPFAM" id="SSF54001">
    <property type="entry name" value="Cysteine proteinases"/>
    <property type="match status" value="1"/>
</dbReference>
<evidence type="ECO:0000256" key="4">
    <source>
        <dbReference type="ARBA" id="ARBA00022807"/>
    </source>
</evidence>